<dbReference type="AlphaFoldDB" id="A0A518ITF3"/>
<sequence>MDGFLLITTTTPTEDEARRIASRLIELRYAACVQVEGPISSHYRWEGSVHCDPEFRLSIKTVGSRYDEVERTIAELHSYQQPQIIATPIVAGAEGYLNWLTEQTQTEC</sequence>
<evidence type="ECO:0000256" key="1">
    <source>
        <dbReference type="ARBA" id="ARBA00010169"/>
    </source>
</evidence>
<reference evidence="2 3" key="1">
    <citation type="submission" date="2019-02" db="EMBL/GenBank/DDBJ databases">
        <title>Deep-cultivation of Planctomycetes and their phenomic and genomic characterization uncovers novel biology.</title>
        <authorList>
            <person name="Wiegand S."/>
            <person name="Jogler M."/>
            <person name="Boedeker C."/>
            <person name="Pinto D."/>
            <person name="Vollmers J."/>
            <person name="Rivas-Marin E."/>
            <person name="Kohn T."/>
            <person name="Peeters S.H."/>
            <person name="Heuer A."/>
            <person name="Rast P."/>
            <person name="Oberbeckmann S."/>
            <person name="Bunk B."/>
            <person name="Jeske O."/>
            <person name="Meyerdierks A."/>
            <person name="Storesund J.E."/>
            <person name="Kallscheuer N."/>
            <person name="Luecker S."/>
            <person name="Lage O.M."/>
            <person name="Pohl T."/>
            <person name="Merkel B.J."/>
            <person name="Hornburger P."/>
            <person name="Mueller R.-W."/>
            <person name="Bruemmer F."/>
            <person name="Labrenz M."/>
            <person name="Spormann A.M."/>
            <person name="Op den Camp H."/>
            <person name="Overmann J."/>
            <person name="Amann R."/>
            <person name="Jetten M.S.M."/>
            <person name="Mascher T."/>
            <person name="Medema M.H."/>
            <person name="Devos D.P."/>
            <person name="Kaster A.-K."/>
            <person name="Ovreas L."/>
            <person name="Rohde M."/>
            <person name="Galperin M.Y."/>
            <person name="Jogler C."/>
        </authorList>
    </citation>
    <scope>NUCLEOTIDE SEQUENCE [LARGE SCALE GENOMIC DNA]</scope>
    <source>
        <strain evidence="2 3">Mal33</strain>
    </source>
</reference>
<dbReference type="PANTHER" id="PTHR23419">
    <property type="entry name" value="DIVALENT CATION TOLERANCE CUTA-RELATED"/>
    <property type="match status" value="1"/>
</dbReference>
<evidence type="ECO:0000313" key="2">
    <source>
        <dbReference type="EMBL" id="QDV56369.1"/>
    </source>
</evidence>
<comment type="similarity">
    <text evidence="1">Belongs to the CutA family.</text>
</comment>
<dbReference type="Pfam" id="PF03091">
    <property type="entry name" value="CutA1"/>
    <property type="match status" value="1"/>
</dbReference>
<evidence type="ECO:0000313" key="3">
    <source>
        <dbReference type="Proteomes" id="UP000316770"/>
    </source>
</evidence>
<keyword evidence="3" id="KW-1185">Reference proteome</keyword>
<organism evidence="2 3">
    <name type="scientific">Rosistilla oblonga</name>
    <dbReference type="NCBI Taxonomy" id="2527990"/>
    <lineage>
        <taxon>Bacteria</taxon>
        <taxon>Pseudomonadati</taxon>
        <taxon>Planctomycetota</taxon>
        <taxon>Planctomycetia</taxon>
        <taxon>Pirellulales</taxon>
        <taxon>Pirellulaceae</taxon>
        <taxon>Rosistilla</taxon>
    </lineage>
</organism>
<proteinExistence type="inferred from homology"/>
<dbReference type="InterPro" id="IPR004323">
    <property type="entry name" value="Ion_tolerance_CutA"/>
</dbReference>
<dbReference type="EMBL" id="CP036318">
    <property type="protein sequence ID" value="QDV56369.1"/>
    <property type="molecule type" value="Genomic_DNA"/>
</dbReference>
<dbReference type="GO" id="GO:0010038">
    <property type="term" value="P:response to metal ion"/>
    <property type="evidence" value="ECO:0007669"/>
    <property type="project" value="InterPro"/>
</dbReference>
<dbReference type="InterPro" id="IPR011322">
    <property type="entry name" value="N-reg_PII-like_a/b"/>
</dbReference>
<dbReference type="GO" id="GO:0005507">
    <property type="term" value="F:copper ion binding"/>
    <property type="evidence" value="ECO:0007669"/>
    <property type="project" value="TreeGrafter"/>
</dbReference>
<dbReference type="Proteomes" id="UP000316770">
    <property type="component" value="Chromosome"/>
</dbReference>
<dbReference type="Gene3D" id="3.30.70.120">
    <property type="match status" value="1"/>
</dbReference>
<name>A0A518ITF3_9BACT</name>
<dbReference type="RefSeq" id="WP_197453181.1">
    <property type="nucleotide sequence ID" value="NZ_CP036318.1"/>
</dbReference>
<dbReference type="PANTHER" id="PTHR23419:SF8">
    <property type="entry name" value="FI09726P"/>
    <property type="match status" value="1"/>
</dbReference>
<dbReference type="SUPFAM" id="SSF54913">
    <property type="entry name" value="GlnB-like"/>
    <property type="match status" value="1"/>
</dbReference>
<accession>A0A518ITF3</accession>
<dbReference type="InterPro" id="IPR015867">
    <property type="entry name" value="N-reg_PII/ATP_PRibTrfase_C"/>
</dbReference>
<gene>
    <name evidence="2" type="primary">cutA</name>
    <name evidence="2" type="ORF">Mal33_23580</name>
</gene>
<protein>
    <submittedName>
        <fullName evidence="2">Divalent-cation tolerance protein CutA</fullName>
    </submittedName>
</protein>